<dbReference type="PANTHER" id="PTHR30627:SF1">
    <property type="entry name" value="PEPTIDOGLYCAN D,D-TRANSPEPTIDASE FTSI"/>
    <property type="match status" value="1"/>
</dbReference>
<dbReference type="Gene3D" id="3.30.450.330">
    <property type="match status" value="1"/>
</dbReference>
<organism evidence="4 5">
    <name type="scientific">Eiseniibacteriota bacterium</name>
    <dbReference type="NCBI Taxonomy" id="2212470"/>
    <lineage>
        <taxon>Bacteria</taxon>
        <taxon>Candidatus Eiseniibacteriota</taxon>
    </lineage>
</organism>
<dbReference type="EMBL" id="JABDJR010000237">
    <property type="protein sequence ID" value="NNF06349.1"/>
    <property type="molecule type" value="Genomic_DNA"/>
</dbReference>
<evidence type="ECO:0000256" key="2">
    <source>
        <dbReference type="ARBA" id="ARBA00023136"/>
    </source>
</evidence>
<feature type="domain" description="Penicillin-binding protein transpeptidase" evidence="3">
    <location>
        <begin position="2"/>
        <end position="138"/>
    </location>
</feature>
<dbReference type="SUPFAM" id="SSF54184">
    <property type="entry name" value="Penicillin-binding protein 2x (pbp-2x), c-terminal domain"/>
    <property type="match status" value="1"/>
</dbReference>
<dbReference type="GO" id="GO:0008658">
    <property type="term" value="F:penicillin binding"/>
    <property type="evidence" value="ECO:0007669"/>
    <property type="project" value="InterPro"/>
</dbReference>
<dbReference type="SUPFAM" id="SSF56601">
    <property type="entry name" value="beta-lactamase/transpeptidase-like"/>
    <property type="match status" value="1"/>
</dbReference>
<dbReference type="InterPro" id="IPR012338">
    <property type="entry name" value="Beta-lactam/transpept-like"/>
</dbReference>
<evidence type="ECO:0000259" key="3">
    <source>
        <dbReference type="Pfam" id="PF00905"/>
    </source>
</evidence>
<comment type="caution">
    <text evidence="4">The sequence shown here is derived from an EMBL/GenBank/DDBJ whole genome shotgun (WGS) entry which is preliminary data.</text>
</comment>
<sequence>VANDGVLMRPYVLKTIQNEAGAEVFRNQPEPLARVLDSKTCGQVRDLLREVVEQGTGAEAQLGWTTVGGKTGTTRKLKPKTLASGKVRQEYSSKHHYASFVGMAPLENPRMVLLVLIDEPATKYGGAAAAPVFREILDAYRRIPGAKLHPEYPMVTVAKEPTRDRLKDFWATPALADGTLPPVSDQDDSYDFRGQSTRDALTWANDLDLEIEFRGSGRVVKQEIVGEGANQKFVLYCEPPTQTGLFVEEGTR</sequence>
<evidence type="ECO:0000313" key="4">
    <source>
        <dbReference type="EMBL" id="NNF06349.1"/>
    </source>
</evidence>
<dbReference type="Proteomes" id="UP000547674">
    <property type="component" value="Unassembled WGS sequence"/>
</dbReference>
<dbReference type="GO" id="GO:0071555">
    <property type="term" value="P:cell wall organization"/>
    <property type="evidence" value="ECO:0007669"/>
    <property type="project" value="TreeGrafter"/>
</dbReference>
<name>A0A7Y2H1S7_UNCEI</name>
<dbReference type="AlphaFoldDB" id="A0A7Y2H1S7"/>
<accession>A0A7Y2H1S7</accession>
<dbReference type="InterPro" id="IPR050515">
    <property type="entry name" value="Beta-lactam/transpept"/>
</dbReference>
<dbReference type="GO" id="GO:0005886">
    <property type="term" value="C:plasma membrane"/>
    <property type="evidence" value="ECO:0007669"/>
    <property type="project" value="TreeGrafter"/>
</dbReference>
<gene>
    <name evidence="4" type="ORF">HKN21_06285</name>
</gene>
<dbReference type="PANTHER" id="PTHR30627">
    <property type="entry name" value="PEPTIDOGLYCAN D,D-TRANSPEPTIDASE"/>
    <property type="match status" value="1"/>
</dbReference>
<evidence type="ECO:0000256" key="1">
    <source>
        <dbReference type="ARBA" id="ARBA00004370"/>
    </source>
</evidence>
<feature type="non-terminal residue" evidence="4">
    <location>
        <position position="1"/>
    </location>
</feature>
<comment type="subcellular location">
    <subcellularLocation>
        <location evidence="1">Membrane</location>
    </subcellularLocation>
</comment>
<evidence type="ECO:0000313" key="5">
    <source>
        <dbReference type="Proteomes" id="UP000547674"/>
    </source>
</evidence>
<dbReference type="Pfam" id="PF00905">
    <property type="entry name" value="Transpeptidase"/>
    <property type="match status" value="1"/>
</dbReference>
<dbReference type="Gene3D" id="3.40.710.10">
    <property type="entry name" value="DD-peptidase/beta-lactamase superfamily"/>
    <property type="match status" value="1"/>
</dbReference>
<dbReference type="InterPro" id="IPR001460">
    <property type="entry name" value="PCN-bd_Tpept"/>
</dbReference>
<keyword evidence="2" id="KW-0472">Membrane</keyword>
<protein>
    <recommendedName>
        <fullName evidence="3">Penicillin-binding protein transpeptidase domain-containing protein</fullName>
    </recommendedName>
</protein>
<reference evidence="4 5" key="1">
    <citation type="submission" date="2020-03" db="EMBL/GenBank/DDBJ databases">
        <title>Metabolic flexibility allows generalist bacteria to become dominant in a frequently disturbed ecosystem.</title>
        <authorList>
            <person name="Chen Y.-J."/>
            <person name="Leung P.M."/>
            <person name="Bay S.K."/>
            <person name="Hugenholtz P."/>
            <person name="Kessler A.J."/>
            <person name="Shelley G."/>
            <person name="Waite D.W."/>
            <person name="Cook P.L."/>
            <person name="Greening C."/>
        </authorList>
    </citation>
    <scope>NUCLEOTIDE SEQUENCE [LARGE SCALE GENOMIC DNA]</scope>
    <source>
        <strain evidence="4">SS_bin_28</strain>
    </source>
</reference>
<proteinExistence type="predicted"/>